<keyword evidence="10" id="KW-0998">Cell outer membrane</keyword>
<evidence type="ECO:0000256" key="3">
    <source>
        <dbReference type="ARBA" id="ARBA00022448"/>
    </source>
</evidence>
<reference evidence="13" key="1">
    <citation type="submission" date="2022-11" db="EMBL/GenBank/DDBJ databases">
        <title>Robbsia betulipollinis sp. nov., isolated from pollen of birch (Betula pendula).</title>
        <authorList>
            <person name="Shi H."/>
            <person name="Ambika Manirajan B."/>
            <person name="Ratering S."/>
            <person name="Geissler-Plaum R."/>
            <person name="Schnell S."/>
        </authorList>
    </citation>
    <scope>NUCLEOTIDE SEQUENCE</scope>
    <source>
        <strain evidence="13">Bb-Pol-6</strain>
    </source>
</reference>
<dbReference type="InterPro" id="IPR033900">
    <property type="entry name" value="Gram_neg_porin_domain"/>
</dbReference>
<keyword evidence="4" id="KW-1134">Transmembrane beta strand</keyword>
<evidence type="ECO:0000256" key="10">
    <source>
        <dbReference type="ARBA" id="ARBA00023237"/>
    </source>
</evidence>
<evidence type="ECO:0000313" key="14">
    <source>
        <dbReference type="Proteomes" id="UP001082899"/>
    </source>
</evidence>
<dbReference type="CDD" id="cd00342">
    <property type="entry name" value="gram_neg_porins"/>
    <property type="match status" value="1"/>
</dbReference>
<evidence type="ECO:0000256" key="1">
    <source>
        <dbReference type="ARBA" id="ARBA00004571"/>
    </source>
</evidence>
<evidence type="ECO:0000256" key="6">
    <source>
        <dbReference type="ARBA" id="ARBA00022729"/>
    </source>
</evidence>
<proteinExistence type="predicted"/>
<keyword evidence="6 11" id="KW-0732">Signal</keyword>
<evidence type="ECO:0000256" key="2">
    <source>
        <dbReference type="ARBA" id="ARBA00011233"/>
    </source>
</evidence>
<sequence>MKKKTIAALVAGLGLASAAQAQSSVTLYGRLDNGIEYIHGVTNGNGQSANRWRGESGDWGTSMLGFKGTEDLGGGNYALFQLEQGLNTANGTVGGNGGFNRWATVGLKNKDYGTLSAGRMLWISNGVWDFDPFVQEAWSSASLVRGRNWPQTSNNIRYQSPVVGGFDVELRMSLGNQTNFNQGAVGSYGRSTGAQLTYTNSLFQIRGLYDELRDSNGRFSDLFNYSKEYVVAANVFLGSFKLQGAYTHMMAGDVTTAGAATAADHEWLGLTYQVNPVVAVTVGGFHINANGNPAQGGGAATIYEVGGTYNLSKRTFLYLTGAQARNTSNATYGLGANSVGSADNALPGHTQTGFYAGINHTF</sequence>
<comment type="subcellular location">
    <subcellularLocation>
        <location evidence="1">Cell outer membrane</location>
        <topology evidence="1">Multi-pass membrane protein</topology>
    </subcellularLocation>
</comment>
<feature type="domain" description="Porin" evidence="12">
    <location>
        <begin position="7"/>
        <end position="327"/>
    </location>
</feature>
<keyword evidence="14" id="KW-1185">Reference proteome</keyword>
<keyword evidence="8" id="KW-0626">Porin</keyword>
<evidence type="ECO:0000256" key="4">
    <source>
        <dbReference type="ARBA" id="ARBA00022452"/>
    </source>
</evidence>
<feature type="chain" id="PRO_5045721564" evidence="11">
    <location>
        <begin position="22"/>
        <end position="362"/>
    </location>
</feature>
<comment type="caution">
    <text evidence="13">The sequence shown here is derived from an EMBL/GenBank/DDBJ whole genome shotgun (WGS) entry which is preliminary data.</text>
</comment>
<evidence type="ECO:0000256" key="5">
    <source>
        <dbReference type="ARBA" id="ARBA00022692"/>
    </source>
</evidence>
<dbReference type="PANTHER" id="PTHR34501:SF9">
    <property type="entry name" value="MAJOR OUTER MEMBRANE PROTEIN P.IA"/>
    <property type="match status" value="1"/>
</dbReference>
<evidence type="ECO:0000313" key="13">
    <source>
        <dbReference type="EMBL" id="MCY0389436.1"/>
    </source>
</evidence>
<accession>A0ABT3ZSB5</accession>
<dbReference type="Pfam" id="PF13609">
    <property type="entry name" value="Porin_4"/>
    <property type="match status" value="1"/>
</dbReference>
<evidence type="ECO:0000256" key="7">
    <source>
        <dbReference type="ARBA" id="ARBA00023065"/>
    </source>
</evidence>
<feature type="signal peptide" evidence="11">
    <location>
        <begin position="1"/>
        <end position="21"/>
    </location>
</feature>
<dbReference type="PRINTS" id="PR00184">
    <property type="entry name" value="NEISSPPORIN"/>
</dbReference>
<dbReference type="PANTHER" id="PTHR34501">
    <property type="entry name" value="PROTEIN YDDL-RELATED"/>
    <property type="match status" value="1"/>
</dbReference>
<comment type="subunit">
    <text evidence="2">Homotrimer.</text>
</comment>
<organism evidence="13 14">
    <name type="scientific">Robbsia betulipollinis</name>
    <dbReference type="NCBI Taxonomy" id="2981849"/>
    <lineage>
        <taxon>Bacteria</taxon>
        <taxon>Pseudomonadati</taxon>
        <taxon>Pseudomonadota</taxon>
        <taxon>Betaproteobacteria</taxon>
        <taxon>Burkholderiales</taxon>
        <taxon>Burkholderiaceae</taxon>
        <taxon>Robbsia</taxon>
    </lineage>
</organism>
<keyword evidence="9" id="KW-0472">Membrane</keyword>
<dbReference type="RefSeq" id="WP_267849337.1">
    <property type="nucleotide sequence ID" value="NZ_JAPMXC010000010.1"/>
</dbReference>
<gene>
    <name evidence="13" type="ORF">OVY01_20020</name>
</gene>
<evidence type="ECO:0000256" key="9">
    <source>
        <dbReference type="ARBA" id="ARBA00023136"/>
    </source>
</evidence>
<evidence type="ECO:0000256" key="8">
    <source>
        <dbReference type="ARBA" id="ARBA00023114"/>
    </source>
</evidence>
<dbReference type="PRINTS" id="PR00182">
    <property type="entry name" value="ECOLNEIPORIN"/>
</dbReference>
<protein>
    <submittedName>
        <fullName evidence="13">Porin</fullName>
    </submittedName>
</protein>
<keyword evidence="3" id="KW-0813">Transport</keyword>
<dbReference type="Proteomes" id="UP001082899">
    <property type="component" value="Unassembled WGS sequence"/>
</dbReference>
<evidence type="ECO:0000259" key="12">
    <source>
        <dbReference type="Pfam" id="PF13609"/>
    </source>
</evidence>
<name>A0ABT3ZSB5_9BURK</name>
<dbReference type="InterPro" id="IPR023614">
    <property type="entry name" value="Porin_dom_sf"/>
</dbReference>
<keyword evidence="7" id="KW-0406">Ion transport</keyword>
<dbReference type="InterPro" id="IPR001702">
    <property type="entry name" value="Porin_Gram-ve"/>
</dbReference>
<dbReference type="Gene3D" id="2.40.160.10">
    <property type="entry name" value="Porin"/>
    <property type="match status" value="1"/>
</dbReference>
<dbReference type="InterPro" id="IPR050298">
    <property type="entry name" value="Gram-neg_bact_OMP"/>
</dbReference>
<dbReference type="InterPro" id="IPR002299">
    <property type="entry name" value="Porin_Neis"/>
</dbReference>
<keyword evidence="5" id="KW-0812">Transmembrane</keyword>
<dbReference type="SUPFAM" id="SSF56935">
    <property type="entry name" value="Porins"/>
    <property type="match status" value="1"/>
</dbReference>
<evidence type="ECO:0000256" key="11">
    <source>
        <dbReference type="SAM" id="SignalP"/>
    </source>
</evidence>
<dbReference type="EMBL" id="JAPMXC010000010">
    <property type="protein sequence ID" value="MCY0389436.1"/>
    <property type="molecule type" value="Genomic_DNA"/>
</dbReference>